<accession>A0A418IHV2</accession>
<comment type="caution">
    <text evidence="1">The sequence shown here is derived from an EMBL/GenBank/DDBJ whole genome shotgun (WGS) entry which is preliminary data.</text>
</comment>
<dbReference type="RefSeq" id="WP_039067560.1">
    <property type="nucleotide sequence ID" value="NZ_CP068712.1"/>
</dbReference>
<gene>
    <name evidence="1" type="ORF">BU112_03145</name>
</gene>
<dbReference type="GeneID" id="79051324"/>
<dbReference type="AlphaFoldDB" id="A0A418IHV2"/>
<organism evidence="1 2">
    <name type="scientific">Staphylococcus shinii</name>
    <dbReference type="NCBI Taxonomy" id="2912228"/>
    <lineage>
        <taxon>Bacteria</taxon>
        <taxon>Bacillati</taxon>
        <taxon>Bacillota</taxon>
        <taxon>Bacilli</taxon>
        <taxon>Bacillales</taxon>
        <taxon>Staphylococcaceae</taxon>
        <taxon>Staphylococcus</taxon>
    </lineage>
</organism>
<protein>
    <submittedName>
        <fullName evidence="1">Uncharacterized protein</fullName>
    </submittedName>
</protein>
<reference evidence="1 2" key="1">
    <citation type="journal article" date="2016" name="Front. Microbiol.">
        <title>Comprehensive Phylogenetic Analysis of Bovine Non-aureus Staphylococci Species Based on Whole-Genome Sequencing.</title>
        <authorList>
            <person name="Naushad S."/>
            <person name="Barkema H.W."/>
            <person name="Luby C."/>
            <person name="Condas L.A."/>
            <person name="Nobrega D.B."/>
            <person name="Carson D.A."/>
            <person name="De Buck J."/>
        </authorList>
    </citation>
    <scope>NUCLEOTIDE SEQUENCE [LARGE SCALE GENOMIC DNA]</scope>
    <source>
        <strain evidence="1 2">SNUC 4554</strain>
    </source>
</reference>
<evidence type="ECO:0000313" key="1">
    <source>
        <dbReference type="EMBL" id="RIN02298.1"/>
    </source>
</evidence>
<dbReference type="OrthoDB" id="2403102at2"/>
<keyword evidence="2" id="KW-1185">Reference proteome</keyword>
<name>A0A418IHV2_9STAP</name>
<dbReference type="Proteomes" id="UP000286317">
    <property type="component" value="Unassembled WGS sequence"/>
</dbReference>
<dbReference type="EMBL" id="QXUF01000013">
    <property type="protein sequence ID" value="RIN02298.1"/>
    <property type="molecule type" value="Genomic_DNA"/>
</dbReference>
<evidence type="ECO:0000313" key="2">
    <source>
        <dbReference type="Proteomes" id="UP000286317"/>
    </source>
</evidence>
<proteinExistence type="predicted"/>
<sequence length="108" mass="12641">MFIIIQYSRGNTLFYLRNKNKEPINSRVVAISGVNYKALLLENIKKLLAQSNYHSEALRFILLEMNEIENLQVNAVCEVSRYLKFKLDTSVVVTNNIETFDYDEYLNI</sequence>